<proteinExistence type="predicted"/>
<dbReference type="Gene3D" id="2.60.40.4150">
    <property type="entry name" value="Type VI secretion system, lipoprotein SciN"/>
    <property type="match status" value="1"/>
</dbReference>
<sequence>MGSTLFYSTRVTPHPVRKGTGLRWWISACSLLTLPACAMKTAAACDKPPPFHAHLEAAERVNPDALGRPLPTVVQFLQLKDSIKLERAGFQKLWAEPKSILGEDLLESAEFIVAPGQTLEHWVQRAPKARYVVAIGLFRQPLGYAWRTVAELPPVPENQCAEEPLGSRGPPDSSDVQLRFKLQGYQIDLLRRSRRTQ</sequence>
<dbReference type="InterPro" id="IPR038706">
    <property type="entry name" value="Type_VI_SciN-like_sf"/>
</dbReference>
<dbReference type="EMBL" id="JAXIVS010000002">
    <property type="protein sequence ID" value="MDY7225750.1"/>
    <property type="molecule type" value="Genomic_DNA"/>
</dbReference>
<gene>
    <name evidence="1" type="primary">tssJ</name>
    <name evidence="1" type="ORF">SYV04_05125</name>
</gene>
<dbReference type="InterPro" id="IPR017734">
    <property type="entry name" value="T6SS_SciN"/>
</dbReference>
<protein>
    <submittedName>
        <fullName evidence="1">Type VI secretion system lipoprotein TssJ</fullName>
    </submittedName>
</protein>
<dbReference type="PANTHER" id="PTHR37625">
    <property type="entry name" value="OUTER MEMBRANE LIPOPROTEIN-RELATED"/>
    <property type="match status" value="1"/>
</dbReference>
<keyword evidence="1" id="KW-0449">Lipoprotein</keyword>
<reference evidence="1 2" key="1">
    <citation type="submission" date="2023-12" db="EMBL/GenBank/DDBJ databases">
        <title>the genome sequence of Hyalangium sp. s54d21.</title>
        <authorList>
            <person name="Zhang X."/>
        </authorList>
    </citation>
    <scope>NUCLEOTIDE SEQUENCE [LARGE SCALE GENOMIC DNA]</scope>
    <source>
        <strain evidence="2">s54d21</strain>
    </source>
</reference>
<dbReference type="RefSeq" id="WP_321544480.1">
    <property type="nucleotide sequence ID" value="NZ_JAXIVS010000002.1"/>
</dbReference>
<name>A0ABU5GX34_9BACT</name>
<dbReference type="Pfam" id="PF12790">
    <property type="entry name" value="T6SS-SciN"/>
    <property type="match status" value="1"/>
</dbReference>
<keyword evidence="2" id="KW-1185">Reference proteome</keyword>
<comment type="caution">
    <text evidence="1">The sequence shown here is derived from an EMBL/GenBank/DDBJ whole genome shotgun (WGS) entry which is preliminary data.</text>
</comment>
<evidence type="ECO:0000313" key="1">
    <source>
        <dbReference type="EMBL" id="MDY7225750.1"/>
    </source>
</evidence>
<accession>A0ABU5GX34</accession>
<dbReference type="Proteomes" id="UP001291309">
    <property type="component" value="Unassembled WGS sequence"/>
</dbReference>
<dbReference type="PANTHER" id="PTHR37625:SF4">
    <property type="entry name" value="OUTER MEMBRANE LIPOPROTEIN"/>
    <property type="match status" value="1"/>
</dbReference>
<organism evidence="1 2">
    <name type="scientific">Hyalangium rubrum</name>
    <dbReference type="NCBI Taxonomy" id="3103134"/>
    <lineage>
        <taxon>Bacteria</taxon>
        <taxon>Pseudomonadati</taxon>
        <taxon>Myxococcota</taxon>
        <taxon>Myxococcia</taxon>
        <taxon>Myxococcales</taxon>
        <taxon>Cystobacterineae</taxon>
        <taxon>Archangiaceae</taxon>
        <taxon>Hyalangium</taxon>
    </lineage>
</organism>
<evidence type="ECO:0000313" key="2">
    <source>
        <dbReference type="Proteomes" id="UP001291309"/>
    </source>
</evidence>
<dbReference type="NCBIfam" id="TIGR03352">
    <property type="entry name" value="VI_chp_3"/>
    <property type="match status" value="1"/>
</dbReference>